<dbReference type="PANTHER" id="PTHR30441:SF8">
    <property type="entry name" value="DUF748 DOMAIN-CONTAINING PROTEIN"/>
    <property type="match status" value="1"/>
</dbReference>
<keyword evidence="4" id="KW-1185">Reference proteome</keyword>
<feature type="region of interest" description="Disordered" evidence="1">
    <location>
        <begin position="738"/>
        <end position="762"/>
    </location>
</feature>
<evidence type="ECO:0000256" key="1">
    <source>
        <dbReference type="SAM" id="MobiDB-lite"/>
    </source>
</evidence>
<sequence>MSRNRKTIRIVVITLLGVLLLVLMLLPLLIKNYIIKNSEELIGRQVYMEKLRINYFTSTLSIYDFIMYEADGEETFFTFDTLIVNAEPYKYISKTISIDQFYLEGLNLNLKKRNSAYNFDDLVKYHTATDTTGSDSGEGDEEEVFKYQLSELELKDASVKFEDGDVNETTSMEDLGFYVPYIEWNQEDDSEADIELKFSEGGTLRSSFAYHPQTGDFEGGVELEGLQLQPFYKYAAEYANIKDLKGVVNTTINLTGNDKSPERSLISGNIEVNDFIMTDEENEKFFGSEKVTCLLEEINYHEQAFILSELRIEEPYIKFQLDSASNNLFRIFNITPETAESSADAVDTAESGKKESSAEVADAASADSLSGKSTDAIYYALKKVKVDKGVLDYTDNLTGQPFEYHLSEIMIDTDSIYSDSDWIDILSEMLLNERGTLKSKLGFNPQNPMDLDIDIAIKDFVLADLNIYSTHYTGHSILNGDMFYFTNSKIEKGQITSENNLLIKDVSVENLKGGLWSLPLKLAVFLLKDKNGDIELDVPVRGDLNNPEVDVWKLIGTTLKKKIFNVTDNPARSLAKLVDAEPEDLEALVLNYPDTALTDEHKRQLDLILELEKKKEGLSIVLNYVFDEDLMRDSLFYNTDSTSIGGVIGDTSTVAATQAELNVNKPDSESLQMGAMVNEYSDYQNLDTLLLDYGNKLKTKIEGYLTEKEASTNMTIEIAELSDPANVGTTPQFKVKYDVGESKEEEPAKQTARNNEDSSEEQ</sequence>
<dbReference type="EMBL" id="SSMC01000002">
    <property type="protein sequence ID" value="THD67578.1"/>
    <property type="molecule type" value="Genomic_DNA"/>
</dbReference>
<name>A0A4S3M089_9FLAO</name>
<evidence type="ECO:0000313" key="3">
    <source>
        <dbReference type="EMBL" id="THD67578.1"/>
    </source>
</evidence>
<evidence type="ECO:0000313" key="4">
    <source>
        <dbReference type="Proteomes" id="UP000305939"/>
    </source>
</evidence>
<keyword evidence="2" id="KW-0812">Transmembrane</keyword>
<dbReference type="InterPro" id="IPR052894">
    <property type="entry name" value="AsmA-related"/>
</dbReference>
<accession>A0A4S3M089</accession>
<dbReference type="InterPro" id="IPR008023">
    <property type="entry name" value="DUF748"/>
</dbReference>
<organism evidence="3 4">
    <name type="scientific">Robertkochia marina</name>
    <dbReference type="NCBI Taxonomy" id="1227945"/>
    <lineage>
        <taxon>Bacteria</taxon>
        <taxon>Pseudomonadati</taxon>
        <taxon>Bacteroidota</taxon>
        <taxon>Flavobacteriia</taxon>
        <taxon>Flavobacteriales</taxon>
        <taxon>Flavobacteriaceae</taxon>
        <taxon>Robertkochia</taxon>
    </lineage>
</organism>
<feature type="transmembrane region" description="Helical" evidence="2">
    <location>
        <begin position="7"/>
        <end position="30"/>
    </location>
</feature>
<keyword evidence="2" id="KW-1133">Transmembrane helix</keyword>
<proteinExistence type="predicted"/>
<comment type="caution">
    <text evidence="3">The sequence shown here is derived from an EMBL/GenBank/DDBJ whole genome shotgun (WGS) entry which is preliminary data.</text>
</comment>
<reference evidence="3 4" key="1">
    <citation type="submission" date="2019-04" db="EMBL/GenBank/DDBJ databases">
        <title>Draft genome sequence of Robertkochia marina CC-AMO-30D.</title>
        <authorList>
            <person name="Hameed A."/>
            <person name="Lin S.-Y."/>
            <person name="Shahina M."/>
            <person name="Lai W.-A."/>
            <person name="Young C.-C."/>
        </authorList>
    </citation>
    <scope>NUCLEOTIDE SEQUENCE [LARGE SCALE GENOMIC DNA]</scope>
    <source>
        <strain evidence="3 4">CC-AMO-30D</strain>
    </source>
</reference>
<dbReference type="Proteomes" id="UP000305939">
    <property type="component" value="Unassembled WGS sequence"/>
</dbReference>
<dbReference type="OrthoDB" id="9806239at2"/>
<dbReference type="AlphaFoldDB" id="A0A4S3M089"/>
<feature type="compositionally biased region" description="Basic and acidic residues" evidence="1">
    <location>
        <begin position="738"/>
        <end position="748"/>
    </location>
</feature>
<dbReference type="GO" id="GO:0090313">
    <property type="term" value="P:regulation of protein targeting to membrane"/>
    <property type="evidence" value="ECO:0007669"/>
    <property type="project" value="TreeGrafter"/>
</dbReference>
<dbReference type="PANTHER" id="PTHR30441">
    <property type="entry name" value="DUF748 DOMAIN-CONTAINING PROTEIN"/>
    <property type="match status" value="1"/>
</dbReference>
<dbReference type="RefSeq" id="WP_136335783.1">
    <property type="nucleotide sequence ID" value="NZ_QXMP01000005.1"/>
</dbReference>
<evidence type="ECO:0000256" key="2">
    <source>
        <dbReference type="SAM" id="Phobius"/>
    </source>
</evidence>
<keyword evidence="2" id="KW-0472">Membrane</keyword>
<gene>
    <name evidence="3" type="ORF">E7Z59_07915</name>
</gene>
<dbReference type="Pfam" id="PF05359">
    <property type="entry name" value="DUF748"/>
    <property type="match status" value="2"/>
</dbReference>
<protein>
    <submittedName>
        <fullName evidence="3">DUF748 domain-containing protein</fullName>
    </submittedName>
</protein>
<dbReference type="GO" id="GO:0005886">
    <property type="term" value="C:plasma membrane"/>
    <property type="evidence" value="ECO:0007669"/>
    <property type="project" value="TreeGrafter"/>
</dbReference>